<reference evidence="2 3" key="1">
    <citation type="journal article" date="2015" name="Proc. Natl. Acad. Sci. U.S.A.">
        <title>The resurrection genome of Boea hygrometrica: A blueprint for survival of dehydration.</title>
        <authorList>
            <person name="Xiao L."/>
            <person name="Yang G."/>
            <person name="Zhang L."/>
            <person name="Yang X."/>
            <person name="Zhao S."/>
            <person name="Ji Z."/>
            <person name="Zhou Q."/>
            <person name="Hu M."/>
            <person name="Wang Y."/>
            <person name="Chen M."/>
            <person name="Xu Y."/>
            <person name="Jin H."/>
            <person name="Xiao X."/>
            <person name="Hu G."/>
            <person name="Bao F."/>
            <person name="Hu Y."/>
            <person name="Wan P."/>
            <person name="Li L."/>
            <person name="Deng X."/>
            <person name="Kuang T."/>
            <person name="Xiang C."/>
            <person name="Zhu J.K."/>
            <person name="Oliver M.J."/>
            <person name="He Y."/>
        </authorList>
    </citation>
    <scope>NUCLEOTIDE SEQUENCE [LARGE SCALE GENOMIC DNA]</scope>
    <source>
        <strain evidence="3">cv. XS01</strain>
    </source>
</reference>
<accession>A0A2Z7BBD9</accession>
<name>A0A2Z7BBD9_9LAMI</name>
<proteinExistence type="predicted"/>
<dbReference type="AlphaFoldDB" id="A0A2Z7BBD9"/>
<keyword evidence="3" id="KW-1185">Reference proteome</keyword>
<evidence type="ECO:0000259" key="1">
    <source>
        <dbReference type="Pfam" id="PF03732"/>
    </source>
</evidence>
<dbReference type="OrthoDB" id="911683at2759"/>
<dbReference type="InterPro" id="IPR005162">
    <property type="entry name" value="Retrotrans_gag_dom"/>
</dbReference>
<organism evidence="2 3">
    <name type="scientific">Dorcoceras hygrometricum</name>
    <dbReference type="NCBI Taxonomy" id="472368"/>
    <lineage>
        <taxon>Eukaryota</taxon>
        <taxon>Viridiplantae</taxon>
        <taxon>Streptophyta</taxon>
        <taxon>Embryophyta</taxon>
        <taxon>Tracheophyta</taxon>
        <taxon>Spermatophyta</taxon>
        <taxon>Magnoliopsida</taxon>
        <taxon>eudicotyledons</taxon>
        <taxon>Gunneridae</taxon>
        <taxon>Pentapetalae</taxon>
        <taxon>asterids</taxon>
        <taxon>lamiids</taxon>
        <taxon>Lamiales</taxon>
        <taxon>Gesneriaceae</taxon>
        <taxon>Didymocarpoideae</taxon>
        <taxon>Trichosporeae</taxon>
        <taxon>Loxocarpinae</taxon>
        <taxon>Dorcoceras</taxon>
    </lineage>
</organism>
<feature type="domain" description="Retrotransposon gag" evidence="1">
    <location>
        <begin position="20"/>
        <end position="117"/>
    </location>
</feature>
<evidence type="ECO:0000313" key="3">
    <source>
        <dbReference type="Proteomes" id="UP000250235"/>
    </source>
</evidence>
<dbReference type="Pfam" id="PF03732">
    <property type="entry name" value="Retrotrans_gag"/>
    <property type="match status" value="1"/>
</dbReference>
<sequence length="319" mass="35875">QHISGLFDRVRYDDERRLSLATFQLRKNAERWWRGASLKLEETGAEITWDSLCTDFRQEYVPKSYVNAREQEFDNLVQGTMSVGEYARMFSYLLGYVPHVSGRDRAKRNRFLEGLNEDLYSLVLASSPTSYADEVDKAMASRKGYGTAGLGFSLQWCKVHVPMFQGHNLPSYPSHLSSSPSCQHNSLDATCLGLMVIGSRRSTVLVLLAREVRAVVVVLGLPFVAIVEADTPRRSVQGFRVFATFVGNMDILRECVHWLDLSTPLPRRRVIPVGHLEVILSLFSSRGWERLSIGSSSSLVLCNLDSLPSPSSQDLIMPR</sequence>
<protein>
    <recommendedName>
        <fullName evidence="1">Retrotransposon gag domain-containing protein</fullName>
    </recommendedName>
</protein>
<gene>
    <name evidence="2" type="ORF">F511_06977</name>
</gene>
<feature type="non-terminal residue" evidence="2">
    <location>
        <position position="1"/>
    </location>
</feature>
<evidence type="ECO:0000313" key="2">
    <source>
        <dbReference type="EMBL" id="KZV30719.1"/>
    </source>
</evidence>
<dbReference type="EMBL" id="KV007909">
    <property type="protein sequence ID" value="KZV30719.1"/>
    <property type="molecule type" value="Genomic_DNA"/>
</dbReference>
<dbReference type="Proteomes" id="UP000250235">
    <property type="component" value="Unassembled WGS sequence"/>
</dbReference>